<organism evidence="1 2">
    <name type="scientific">Streptomyces erythrochromogenes</name>
    <dbReference type="NCBI Taxonomy" id="285574"/>
    <lineage>
        <taxon>Bacteria</taxon>
        <taxon>Bacillati</taxon>
        <taxon>Actinomycetota</taxon>
        <taxon>Actinomycetes</taxon>
        <taxon>Kitasatosporales</taxon>
        <taxon>Streptomycetaceae</taxon>
        <taxon>Streptomyces</taxon>
    </lineage>
</organism>
<gene>
    <name evidence="1" type="ORF">OHA91_22865</name>
</gene>
<proteinExistence type="predicted"/>
<dbReference type="GeneID" id="95498940"/>
<evidence type="ECO:0000313" key="1">
    <source>
        <dbReference type="EMBL" id="WUN81109.1"/>
    </source>
</evidence>
<dbReference type="Proteomes" id="UP001432312">
    <property type="component" value="Chromosome"/>
</dbReference>
<sequence length="148" mass="16131">MTDPKTISVAQRRALVAERRARVEELTRDNWTIRDIAKELGVSKDVVYRDRLATRATRMAMYRDKAGQAAAAMAALRAAVTAAEAARPAYQILVDDETAAQWLAQLRDDAAALLAVADTFRDYYPYLTGPTATPPGPTATEAVVRPGP</sequence>
<dbReference type="EMBL" id="CP108036">
    <property type="protein sequence ID" value="WUN81109.1"/>
    <property type="molecule type" value="Genomic_DNA"/>
</dbReference>
<protein>
    <submittedName>
        <fullName evidence="1">Uncharacterized protein</fullName>
    </submittedName>
</protein>
<reference evidence="1" key="1">
    <citation type="submission" date="2022-10" db="EMBL/GenBank/DDBJ databases">
        <title>The complete genomes of actinobacterial strains from the NBC collection.</title>
        <authorList>
            <person name="Joergensen T.S."/>
            <person name="Alvarez Arevalo M."/>
            <person name="Sterndorff E.B."/>
            <person name="Faurdal D."/>
            <person name="Vuksanovic O."/>
            <person name="Mourched A.-S."/>
            <person name="Charusanti P."/>
            <person name="Shaw S."/>
            <person name="Blin K."/>
            <person name="Weber T."/>
        </authorList>
    </citation>
    <scope>NUCLEOTIDE SEQUENCE</scope>
    <source>
        <strain evidence="1">NBC_00303</strain>
    </source>
</reference>
<dbReference type="InterPro" id="IPR009057">
    <property type="entry name" value="Homeodomain-like_sf"/>
</dbReference>
<keyword evidence="2" id="KW-1185">Reference proteome</keyword>
<accession>A0ABZ1QEP0</accession>
<dbReference type="SUPFAM" id="SSF46689">
    <property type="entry name" value="Homeodomain-like"/>
    <property type="match status" value="1"/>
</dbReference>
<dbReference type="RefSeq" id="WP_328739898.1">
    <property type="nucleotide sequence ID" value="NZ_CP108036.1"/>
</dbReference>
<name>A0ABZ1QEP0_9ACTN</name>
<evidence type="ECO:0000313" key="2">
    <source>
        <dbReference type="Proteomes" id="UP001432312"/>
    </source>
</evidence>